<dbReference type="EMBL" id="DUJU01000054">
    <property type="protein sequence ID" value="HIH93366.1"/>
    <property type="molecule type" value="Genomic_DNA"/>
</dbReference>
<dbReference type="Pfam" id="PF11387">
    <property type="entry name" value="DUF2795"/>
    <property type="match status" value="1"/>
</dbReference>
<dbReference type="RefSeq" id="WP_048065544.1">
    <property type="nucleotide sequence ID" value="NZ_DUJU01000054.1"/>
</dbReference>
<proteinExistence type="predicted"/>
<gene>
    <name evidence="1" type="ORF">HA338_04770</name>
</gene>
<evidence type="ECO:0000313" key="2">
    <source>
        <dbReference type="Proteomes" id="UP000600774"/>
    </source>
</evidence>
<dbReference type="GeneID" id="24782966"/>
<dbReference type="AlphaFoldDB" id="A0A832W950"/>
<reference evidence="1" key="1">
    <citation type="journal article" date="2020" name="bioRxiv">
        <title>A rank-normalized archaeal taxonomy based on genome phylogeny resolves widespread incomplete and uneven classifications.</title>
        <authorList>
            <person name="Rinke C."/>
            <person name="Chuvochina M."/>
            <person name="Mussig A.J."/>
            <person name="Chaumeil P.-A."/>
            <person name="Waite D.W."/>
            <person name="Whitman W.B."/>
            <person name="Parks D.H."/>
            <person name="Hugenholtz P."/>
        </authorList>
    </citation>
    <scope>NUCLEOTIDE SEQUENCE</scope>
    <source>
        <strain evidence="1">UBA8876</strain>
    </source>
</reference>
<dbReference type="Proteomes" id="UP000600774">
    <property type="component" value="Unassembled WGS sequence"/>
</dbReference>
<dbReference type="InterPro" id="IPR021527">
    <property type="entry name" value="DUF2795"/>
</dbReference>
<protein>
    <submittedName>
        <fullName evidence="1">DUF2795 domain-containing protein</fullName>
    </submittedName>
</protein>
<organism evidence="1 2">
    <name type="scientific">Methanosarcina acetivorans</name>
    <dbReference type="NCBI Taxonomy" id="2214"/>
    <lineage>
        <taxon>Archaea</taxon>
        <taxon>Methanobacteriati</taxon>
        <taxon>Methanobacteriota</taxon>
        <taxon>Stenosarchaea group</taxon>
        <taxon>Methanomicrobia</taxon>
        <taxon>Methanosarcinales</taxon>
        <taxon>Methanosarcinaceae</taxon>
        <taxon>Methanosarcina</taxon>
    </lineage>
</organism>
<name>A0A832W950_9EURY</name>
<sequence length="62" mass="7031">MQTSPIEVQKALKNMDYPAKKKQLIEHAKKHKADSKVMEVLEELPEKEYTNAADVSKAFSGK</sequence>
<accession>A0A832W950</accession>
<evidence type="ECO:0000313" key="1">
    <source>
        <dbReference type="EMBL" id="HIH93366.1"/>
    </source>
</evidence>
<comment type="caution">
    <text evidence="1">The sequence shown here is derived from an EMBL/GenBank/DDBJ whole genome shotgun (WGS) entry which is preliminary data.</text>
</comment>